<comment type="function">
    <text evidence="6">Exonuclease involved in the 3' processing of various precursor tRNAs. Initiates hydrolysis at the 3'-terminus of an RNA molecule and releases 5'-mononucleotides.</text>
</comment>
<dbReference type="GO" id="GO:0042780">
    <property type="term" value="P:tRNA 3'-end processing"/>
    <property type="evidence" value="ECO:0007669"/>
    <property type="project" value="UniProtKB-UniRule"/>
</dbReference>
<keyword evidence="4 6" id="KW-0378">Hydrolase</keyword>
<dbReference type="GO" id="GO:0003676">
    <property type="term" value="F:nucleic acid binding"/>
    <property type="evidence" value="ECO:0007669"/>
    <property type="project" value="InterPro"/>
</dbReference>
<dbReference type="STRING" id="595494.Tola_1564"/>
<dbReference type="InterPro" id="IPR044876">
    <property type="entry name" value="HRDC_dom_sf"/>
</dbReference>
<dbReference type="HAMAP" id="MF_01899">
    <property type="entry name" value="RNase_D"/>
    <property type="match status" value="1"/>
</dbReference>
<dbReference type="EC" id="3.1.13.5" evidence="6"/>
<dbReference type="CDD" id="cd06142">
    <property type="entry name" value="RNaseD_exo"/>
    <property type="match status" value="1"/>
</dbReference>
<dbReference type="InterPro" id="IPR036397">
    <property type="entry name" value="RNaseH_sf"/>
</dbReference>
<evidence type="ECO:0000256" key="2">
    <source>
        <dbReference type="ARBA" id="ARBA00022694"/>
    </source>
</evidence>
<dbReference type="EMBL" id="CP001616">
    <property type="protein sequence ID" value="ACQ93175.1"/>
    <property type="molecule type" value="Genomic_DNA"/>
</dbReference>
<dbReference type="eggNOG" id="COG0349">
    <property type="taxonomic scope" value="Bacteria"/>
</dbReference>
<dbReference type="GO" id="GO:0008408">
    <property type="term" value="F:3'-5' exonuclease activity"/>
    <property type="evidence" value="ECO:0007669"/>
    <property type="project" value="InterPro"/>
</dbReference>
<dbReference type="InterPro" id="IPR010997">
    <property type="entry name" value="HRDC-like_sf"/>
</dbReference>
<keyword evidence="2 6" id="KW-0819">tRNA processing</keyword>
<dbReference type="NCBIfam" id="TIGR01388">
    <property type="entry name" value="rnd"/>
    <property type="match status" value="1"/>
</dbReference>
<gene>
    <name evidence="6" type="primary">rnd</name>
    <name evidence="8" type="ordered locus">Tola_1564</name>
</gene>
<dbReference type="OrthoDB" id="9800549at2"/>
<comment type="subcellular location">
    <subcellularLocation>
        <location evidence="6">Cytoplasm</location>
    </subcellularLocation>
</comment>
<comment type="cofactor">
    <cofactor evidence="6">
        <name>a divalent metal cation</name>
        <dbReference type="ChEBI" id="CHEBI:60240"/>
    </cofactor>
</comment>
<evidence type="ECO:0000259" key="7">
    <source>
        <dbReference type="PROSITE" id="PS50967"/>
    </source>
</evidence>
<dbReference type="Gene3D" id="1.10.150.80">
    <property type="entry name" value="HRDC domain"/>
    <property type="match status" value="2"/>
</dbReference>
<protein>
    <recommendedName>
        <fullName evidence="6">Ribonuclease D</fullName>
        <shortName evidence="6">RNase D</shortName>
        <ecNumber evidence="6">3.1.13.5</ecNumber>
    </recommendedName>
</protein>
<dbReference type="KEGG" id="tau:Tola_1564"/>
<dbReference type="PANTHER" id="PTHR47649:SF1">
    <property type="entry name" value="RIBONUCLEASE D"/>
    <property type="match status" value="1"/>
</dbReference>
<evidence type="ECO:0000256" key="5">
    <source>
        <dbReference type="ARBA" id="ARBA00022839"/>
    </source>
</evidence>
<reference evidence="9" key="1">
    <citation type="submission" date="2009-05" db="EMBL/GenBank/DDBJ databases">
        <title>Complete sequence of Tolumonas auensis DSM 9187.</title>
        <authorList>
            <consortium name="US DOE Joint Genome Institute"/>
            <person name="Lucas S."/>
            <person name="Copeland A."/>
            <person name="Lapidus A."/>
            <person name="Glavina del Rio T."/>
            <person name="Tice H."/>
            <person name="Bruce D."/>
            <person name="Goodwin L."/>
            <person name="Pitluck S."/>
            <person name="Chertkov O."/>
            <person name="Brettin T."/>
            <person name="Detter J.C."/>
            <person name="Han C."/>
            <person name="Larimer F."/>
            <person name="Land M."/>
            <person name="Hauser L."/>
            <person name="Kyrpides N."/>
            <person name="Mikhailova N."/>
            <person name="Spring S."/>
            <person name="Beller H."/>
        </authorList>
    </citation>
    <scope>NUCLEOTIDE SEQUENCE [LARGE SCALE GENOMIC DNA]</scope>
    <source>
        <strain evidence="9">DSM 9187 / TA4</strain>
    </source>
</reference>
<dbReference type="InterPro" id="IPR002562">
    <property type="entry name" value="3'-5'_exonuclease_dom"/>
</dbReference>
<evidence type="ECO:0000256" key="1">
    <source>
        <dbReference type="ARBA" id="ARBA00022490"/>
    </source>
</evidence>
<dbReference type="HOGENOM" id="CLU_042387_0_1_6"/>
<evidence type="ECO:0000313" key="8">
    <source>
        <dbReference type="EMBL" id="ACQ93175.1"/>
    </source>
</evidence>
<dbReference type="AlphaFoldDB" id="C4LF08"/>
<dbReference type="SUPFAM" id="SSF53098">
    <property type="entry name" value="Ribonuclease H-like"/>
    <property type="match status" value="1"/>
</dbReference>
<comment type="similarity">
    <text evidence="6">Belongs to the RNase D family.</text>
</comment>
<evidence type="ECO:0000256" key="4">
    <source>
        <dbReference type="ARBA" id="ARBA00022801"/>
    </source>
</evidence>
<sequence>MSYSYIDSDILLQPLLAQISSASTLLLDTEFIRVSTYFPKLGLLQLHLNAVDYLIDPLAINSINLLWDAIFSDHRLFVFHSCKEDLDVLQVCAQKLPGRVFDTQVAAAFLGYGASLGYAGLVEKVCDVTVAKDQTLTDWLARPLTAAQKLYAAKDVSYLQYLYDHLSQELNTTGKTEWFNEEMTALLEAKQQAVIPDELFREISGAWQLYPSELAVLRELAKWRYQTAISEDKPQNFIVREEVLADLSRKRPQTERELAQTDISYQQKNRYADAILQCIQKGMECPVELHPARIKRIMDFPHYKHDFKQIKQRVEIAAQDNNLPVELLGSRKLINQYLLWTYEGKSSDVEQPKITSGWRNKLLNL</sequence>
<dbReference type="SMART" id="SM00341">
    <property type="entry name" value="HRDC"/>
    <property type="match status" value="1"/>
</dbReference>
<dbReference type="InterPro" id="IPR051086">
    <property type="entry name" value="RNase_D-like"/>
</dbReference>
<dbReference type="PROSITE" id="PS50967">
    <property type="entry name" value="HRDC"/>
    <property type="match status" value="1"/>
</dbReference>
<dbReference type="Pfam" id="PF01612">
    <property type="entry name" value="DNA_pol_A_exo1"/>
    <property type="match status" value="1"/>
</dbReference>
<keyword evidence="3 6" id="KW-0540">Nuclease</keyword>
<dbReference type="Pfam" id="PF00570">
    <property type="entry name" value="HRDC"/>
    <property type="match status" value="1"/>
</dbReference>
<organism evidence="8 9">
    <name type="scientific">Tolumonas auensis (strain DSM 9187 / NBRC 110442 / TA 4)</name>
    <dbReference type="NCBI Taxonomy" id="595494"/>
    <lineage>
        <taxon>Bacteria</taxon>
        <taxon>Pseudomonadati</taxon>
        <taxon>Pseudomonadota</taxon>
        <taxon>Gammaproteobacteria</taxon>
        <taxon>Aeromonadales</taxon>
        <taxon>Aeromonadaceae</taxon>
        <taxon>Tolumonas</taxon>
    </lineage>
</organism>
<accession>C4LF08</accession>
<evidence type="ECO:0000313" key="9">
    <source>
        <dbReference type="Proteomes" id="UP000009073"/>
    </source>
</evidence>
<name>C4LF08_TOLAT</name>
<reference evidence="8 9" key="2">
    <citation type="journal article" date="2011" name="Stand. Genomic Sci.">
        <title>Complete genome sequence of Tolumonas auensis type strain (TA 4).</title>
        <authorList>
            <person name="Chertkov O."/>
            <person name="Copeland A."/>
            <person name="Lucas S."/>
            <person name="Lapidus A."/>
            <person name="Berry K.W."/>
            <person name="Detter J.C."/>
            <person name="Del Rio T.G."/>
            <person name="Hammon N."/>
            <person name="Dalin E."/>
            <person name="Tice H."/>
            <person name="Pitluck S."/>
            <person name="Richardson P."/>
            <person name="Bruce D."/>
            <person name="Goodwin L."/>
            <person name="Han C."/>
            <person name="Tapia R."/>
            <person name="Saunders E."/>
            <person name="Schmutz J."/>
            <person name="Brettin T."/>
            <person name="Larimer F."/>
            <person name="Land M."/>
            <person name="Hauser L."/>
            <person name="Spring S."/>
            <person name="Rohde M."/>
            <person name="Kyrpides N.C."/>
            <person name="Ivanova N."/>
            <person name="Goker M."/>
            <person name="Beller H.R."/>
            <person name="Klenk H.P."/>
            <person name="Woyke T."/>
        </authorList>
    </citation>
    <scope>NUCLEOTIDE SEQUENCE [LARGE SCALE GENOMIC DNA]</scope>
    <source>
        <strain evidence="9">DSM 9187 / TA4</strain>
    </source>
</reference>
<dbReference type="InterPro" id="IPR048579">
    <property type="entry name" value="RNAseD_HRDC_C"/>
</dbReference>
<evidence type="ECO:0000256" key="3">
    <source>
        <dbReference type="ARBA" id="ARBA00022722"/>
    </source>
</evidence>
<keyword evidence="5 6" id="KW-0269">Exonuclease</keyword>
<dbReference type="SMART" id="SM00474">
    <property type="entry name" value="35EXOc"/>
    <property type="match status" value="1"/>
</dbReference>
<dbReference type="GO" id="GO:0033890">
    <property type="term" value="F:ribonuclease D activity"/>
    <property type="evidence" value="ECO:0007669"/>
    <property type="project" value="UniProtKB-UniRule"/>
</dbReference>
<proteinExistence type="inferred from homology"/>
<keyword evidence="1 6" id="KW-0963">Cytoplasm</keyword>
<dbReference type="Pfam" id="PF21293">
    <property type="entry name" value="RNAseD_HRDC_C"/>
    <property type="match status" value="1"/>
</dbReference>
<dbReference type="InterPro" id="IPR002121">
    <property type="entry name" value="HRDC_dom"/>
</dbReference>
<keyword evidence="9" id="KW-1185">Reference proteome</keyword>
<dbReference type="PANTHER" id="PTHR47649">
    <property type="entry name" value="RIBONUCLEASE D"/>
    <property type="match status" value="1"/>
</dbReference>
<dbReference type="SUPFAM" id="SSF47819">
    <property type="entry name" value="HRDC-like"/>
    <property type="match status" value="2"/>
</dbReference>
<dbReference type="InterPro" id="IPR006292">
    <property type="entry name" value="RNase_D"/>
</dbReference>
<dbReference type="GO" id="GO:0000166">
    <property type="term" value="F:nucleotide binding"/>
    <property type="evidence" value="ECO:0007669"/>
    <property type="project" value="InterPro"/>
</dbReference>
<dbReference type="Proteomes" id="UP000009073">
    <property type="component" value="Chromosome"/>
</dbReference>
<dbReference type="InterPro" id="IPR012337">
    <property type="entry name" value="RNaseH-like_sf"/>
</dbReference>
<comment type="catalytic activity">
    <reaction evidence="6">
        <text>Exonucleolytic cleavage that removes extra residues from the 3'-terminus of tRNA to produce 5'-mononucleotides.</text>
        <dbReference type="EC" id="3.1.13.5"/>
    </reaction>
</comment>
<evidence type="ECO:0000256" key="6">
    <source>
        <dbReference type="HAMAP-Rule" id="MF_01899"/>
    </source>
</evidence>
<dbReference type="RefSeq" id="WP_015878646.1">
    <property type="nucleotide sequence ID" value="NC_012691.1"/>
</dbReference>
<dbReference type="Gene3D" id="3.30.420.10">
    <property type="entry name" value="Ribonuclease H-like superfamily/Ribonuclease H"/>
    <property type="match status" value="1"/>
</dbReference>
<dbReference type="GO" id="GO:0005737">
    <property type="term" value="C:cytoplasm"/>
    <property type="evidence" value="ECO:0007669"/>
    <property type="project" value="UniProtKB-SubCell"/>
</dbReference>
<feature type="domain" description="HRDC" evidence="7">
    <location>
        <begin position="210"/>
        <end position="289"/>
    </location>
</feature>